<accession>A0A0G0GWP6</accession>
<dbReference type="Proteomes" id="UP000033876">
    <property type="component" value="Unassembled WGS sequence"/>
</dbReference>
<dbReference type="EMBL" id="LBTF01000015">
    <property type="protein sequence ID" value="KKQ35423.1"/>
    <property type="molecule type" value="Genomic_DNA"/>
</dbReference>
<keyword evidence="4 7" id="KW-0689">Ribosomal protein</keyword>
<dbReference type="InterPro" id="IPR036935">
    <property type="entry name" value="Ribosomal_bL9_N_sf"/>
</dbReference>
<dbReference type="InterPro" id="IPR020069">
    <property type="entry name" value="Ribosomal_bL9_C"/>
</dbReference>
<evidence type="ECO:0000256" key="3">
    <source>
        <dbReference type="ARBA" id="ARBA00022884"/>
    </source>
</evidence>
<evidence type="ECO:0000313" key="11">
    <source>
        <dbReference type="Proteomes" id="UP000033876"/>
    </source>
</evidence>
<dbReference type="GO" id="GO:0019843">
    <property type="term" value="F:rRNA binding"/>
    <property type="evidence" value="ECO:0007669"/>
    <property type="project" value="UniProtKB-UniRule"/>
</dbReference>
<dbReference type="PANTHER" id="PTHR21368">
    <property type="entry name" value="50S RIBOSOMAL PROTEIN L9"/>
    <property type="match status" value="1"/>
</dbReference>
<name>A0A0G0GWP6_9BACT</name>
<dbReference type="InterPro" id="IPR009027">
    <property type="entry name" value="Ribosomal_bL9/RNase_H1_N"/>
</dbReference>
<comment type="similarity">
    <text evidence="1 7">Belongs to the bacterial ribosomal protein bL9 family.</text>
</comment>
<gene>
    <name evidence="7" type="primary">rplI</name>
    <name evidence="10" type="ORF">US50_C0015G0015</name>
</gene>
<evidence type="ECO:0000256" key="2">
    <source>
        <dbReference type="ARBA" id="ARBA00022730"/>
    </source>
</evidence>
<evidence type="ECO:0000256" key="4">
    <source>
        <dbReference type="ARBA" id="ARBA00022980"/>
    </source>
</evidence>
<dbReference type="GO" id="GO:0003735">
    <property type="term" value="F:structural constituent of ribosome"/>
    <property type="evidence" value="ECO:0007669"/>
    <property type="project" value="InterPro"/>
</dbReference>
<evidence type="ECO:0000259" key="9">
    <source>
        <dbReference type="Pfam" id="PF03948"/>
    </source>
</evidence>
<dbReference type="InterPro" id="IPR000244">
    <property type="entry name" value="Ribosomal_bL9"/>
</dbReference>
<dbReference type="InterPro" id="IPR020594">
    <property type="entry name" value="Ribosomal_bL9_bac/chp"/>
</dbReference>
<dbReference type="HAMAP" id="MF_00503">
    <property type="entry name" value="Ribosomal_bL9"/>
    <property type="match status" value="1"/>
</dbReference>
<dbReference type="SUPFAM" id="SSF55658">
    <property type="entry name" value="L9 N-domain-like"/>
    <property type="match status" value="1"/>
</dbReference>
<evidence type="ECO:0000313" key="10">
    <source>
        <dbReference type="EMBL" id="KKQ35423.1"/>
    </source>
</evidence>
<dbReference type="InterPro" id="IPR036791">
    <property type="entry name" value="Ribosomal_bL9_C_sf"/>
</dbReference>
<comment type="function">
    <text evidence="7">Binds to the 23S rRNA.</text>
</comment>
<evidence type="ECO:0000256" key="7">
    <source>
        <dbReference type="HAMAP-Rule" id="MF_00503"/>
    </source>
</evidence>
<dbReference type="Pfam" id="PF01281">
    <property type="entry name" value="Ribosomal_L9_N"/>
    <property type="match status" value="1"/>
</dbReference>
<protein>
    <recommendedName>
        <fullName evidence="6 7">Large ribosomal subunit protein bL9</fullName>
    </recommendedName>
</protein>
<evidence type="ECO:0000256" key="5">
    <source>
        <dbReference type="ARBA" id="ARBA00023274"/>
    </source>
</evidence>
<feature type="domain" description="Ribosomal protein L9" evidence="8">
    <location>
        <begin position="1"/>
        <end position="46"/>
    </location>
</feature>
<dbReference type="NCBIfam" id="TIGR00158">
    <property type="entry name" value="L9"/>
    <property type="match status" value="1"/>
</dbReference>
<keyword evidence="3 7" id="KW-0694">RNA-binding</keyword>
<reference evidence="10 11" key="1">
    <citation type="journal article" date="2015" name="Nature">
        <title>rRNA introns, odd ribosomes, and small enigmatic genomes across a large radiation of phyla.</title>
        <authorList>
            <person name="Brown C.T."/>
            <person name="Hug L.A."/>
            <person name="Thomas B.C."/>
            <person name="Sharon I."/>
            <person name="Castelle C.J."/>
            <person name="Singh A."/>
            <person name="Wilkins M.J."/>
            <person name="Williams K.H."/>
            <person name="Banfield J.F."/>
        </authorList>
    </citation>
    <scope>NUCLEOTIDE SEQUENCE [LARGE SCALE GENOMIC DNA]</scope>
</reference>
<feature type="domain" description="Large ribosomal subunit protein bL9 C-terminal" evidence="9">
    <location>
        <begin position="90"/>
        <end position="141"/>
    </location>
</feature>
<dbReference type="GO" id="GO:0006412">
    <property type="term" value="P:translation"/>
    <property type="evidence" value="ECO:0007669"/>
    <property type="project" value="UniProtKB-UniRule"/>
</dbReference>
<dbReference type="GO" id="GO:1990904">
    <property type="term" value="C:ribonucleoprotein complex"/>
    <property type="evidence" value="ECO:0007669"/>
    <property type="project" value="UniProtKB-KW"/>
</dbReference>
<proteinExistence type="inferred from homology"/>
<organism evidence="10 11">
    <name type="scientific">Candidatus Nomurabacteria bacterium GW2011_GWB1_37_5</name>
    <dbReference type="NCBI Taxonomy" id="1618742"/>
    <lineage>
        <taxon>Bacteria</taxon>
        <taxon>Candidatus Nomuraibacteriota</taxon>
    </lineage>
</organism>
<evidence type="ECO:0000256" key="1">
    <source>
        <dbReference type="ARBA" id="ARBA00010605"/>
    </source>
</evidence>
<dbReference type="Gene3D" id="3.40.5.10">
    <property type="entry name" value="Ribosomal protein L9, N-terminal domain"/>
    <property type="match status" value="1"/>
</dbReference>
<dbReference type="GO" id="GO:0005840">
    <property type="term" value="C:ribosome"/>
    <property type="evidence" value="ECO:0007669"/>
    <property type="project" value="UniProtKB-KW"/>
</dbReference>
<dbReference type="AlphaFoldDB" id="A0A0G0GWP6"/>
<evidence type="ECO:0000259" key="8">
    <source>
        <dbReference type="Pfam" id="PF01281"/>
    </source>
</evidence>
<dbReference type="SUPFAM" id="SSF55653">
    <property type="entry name" value="Ribosomal protein L9 C-domain"/>
    <property type="match status" value="1"/>
</dbReference>
<keyword evidence="5 7" id="KW-0687">Ribonucleoprotein</keyword>
<dbReference type="Pfam" id="PF03948">
    <property type="entry name" value="Ribosomal_L9_C"/>
    <property type="match status" value="1"/>
</dbReference>
<comment type="caution">
    <text evidence="10">The sequence shown here is derived from an EMBL/GenBank/DDBJ whole genome shotgun (WGS) entry which is preliminary data.</text>
</comment>
<dbReference type="InterPro" id="IPR020070">
    <property type="entry name" value="Ribosomal_bL9_N"/>
</dbReference>
<evidence type="ECO:0000256" key="6">
    <source>
        <dbReference type="ARBA" id="ARBA00035292"/>
    </source>
</evidence>
<sequence length="154" mass="17259">MKIILLKDVPKVGRKYDIKEVSDGYALNALIPQKLAEKATPEKITKLEKVKKETLISKEAEEKELVKSLQAIKGIELIMKAKASDLPAGKAGKGHLFSSIHKKDMIEKMKKDYNISLNEEAIKIDAIKEIGEFEVPIEVNGKKSSFKLIVEKEN</sequence>
<dbReference type="Gene3D" id="3.10.430.100">
    <property type="entry name" value="Ribosomal protein L9, C-terminal domain"/>
    <property type="match status" value="1"/>
</dbReference>
<keyword evidence="2 7" id="KW-0699">rRNA-binding</keyword>